<gene>
    <name evidence="1" type="ORF">KA717_07125</name>
</gene>
<dbReference type="Proteomes" id="UP001065613">
    <property type="component" value="Chromosome"/>
</dbReference>
<organism evidence="1">
    <name type="scientific">Woronichinia naegeliana WA131</name>
    <dbReference type="NCBI Taxonomy" id="2824559"/>
    <lineage>
        <taxon>Bacteria</taxon>
        <taxon>Bacillati</taxon>
        <taxon>Cyanobacteriota</taxon>
        <taxon>Cyanophyceae</taxon>
        <taxon>Synechococcales</taxon>
        <taxon>Coelosphaeriaceae</taxon>
        <taxon>Woronichinia</taxon>
    </lineage>
</organism>
<protein>
    <submittedName>
        <fullName evidence="1">Uncharacterized protein</fullName>
    </submittedName>
</protein>
<name>A0A977L187_9CYAN</name>
<sequence length="306" mass="35832">MNQDTKIVFIHRGYRWYLPYALYQANFASPNSEVVLIGDNSNFKGIQIEPLDKIQSEKIQKFKQCYSHRSTNKESFELFCWLRWFYLLEYMYQNKVSSVLHLDSDVLLYSSIEEISNCYGHLNWECGLSIPKQDSNSFTWSASGHISYWTITALEDFCNLTIASFSEREYLEKYQKKWDWHLSQNKPGGICDMTTLYLFWEANQNRIINMAKSKQSNVFDHNMNIASNYENPQYITESGIKKVHFVNGHPFLVPINQTEALDRAHALHFQGGAKRYIRDFYTGPSFPGKTYADTLFFLQSIKAKLP</sequence>
<reference evidence="1" key="1">
    <citation type="submission" date="2021-04" db="EMBL/GenBank/DDBJ databases">
        <title>Genome sequence of Woronichinia naegeliana from Washington state freshwater lake bloom.</title>
        <authorList>
            <person name="Dreher T.W."/>
        </authorList>
    </citation>
    <scope>NUCLEOTIDE SEQUENCE</scope>
    <source>
        <strain evidence="1">WA131</strain>
    </source>
</reference>
<accession>A0A977L187</accession>
<dbReference type="AlphaFoldDB" id="A0A977L187"/>
<dbReference type="KEGG" id="wna:KA717_07125"/>
<proteinExistence type="predicted"/>
<dbReference type="EMBL" id="CP073041">
    <property type="protein sequence ID" value="UXE62525.1"/>
    <property type="molecule type" value="Genomic_DNA"/>
</dbReference>
<evidence type="ECO:0000313" key="1">
    <source>
        <dbReference type="EMBL" id="UXE62525.1"/>
    </source>
</evidence>